<evidence type="ECO:0000259" key="3">
    <source>
        <dbReference type="Pfam" id="PF03958"/>
    </source>
</evidence>
<feature type="compositionally biased region" description="Polar residues" evidence="1">
    <location>
        <begin position="314"/>
        <end position="349"/>
    </location>
</feature>
<dbReference type="KEGG" id="ahel:Q31a_35050"/>
<keyword evidence="5" id="KW-1185">Reference proteome</keyword>
<proteinExistence type="predicted"/>
<reference evidence="4 5" key="1">
    <citation type="submission" date="2019-02" db="EMBL/GenBank/DDBJ databases">
        <title>Deep-cultivation of Planctomycetes and their phenomic and genomic characterization uncovers novel biology.</title>
        <authorList>
            <person name="Wiegand S."/>
            <person name="Jogler M."/>
            <person name="Boedeker C."/>
            <person name="Pinto D."/>
            <person name="Vollmers J."/>
            <person name="Rivas-Marin E."/>
            <person name="Kohn T."/>
            <person name="Peeters S.H."/>
            <person name="Heuer A."/>
            <person name="Rast P."/>
            <person name="Oberbeckmann S."/>
            <person name="Bunk B."/>
            <person name="Jeske O."/>
            <person name="Meyerdierks A."/>
            <person name="Storesund J.E."/>
            <person name="Kallscheuer N."/>
            <person name="Luecker S."/>
            <person name="Lage O.M."/>
            <person name="Pohl T."/>
            <person name="Merkel B.J."/>
            <person name="Hornburger P."/>
            <person name="Mueller R.-W."/>
            <person name="Bruemmer F."/>
            <person name="Labrenz M."/>
            <person name="Spormann A.M."/>
            <person name="Op den Camp H."/>
            <person name="Overmann J."/>
            <person name="Amann R."/>
            <person name="Jetten M.S.M."/>
            <person name="Mascher T."/>
            <person name="Medema M.H."/>
            <person name="Devos D.P."/>
            <person name="Kaster A.-K."/>
            <person name="Ovreas L."/>
            <person name="Rohde M."/>
            <person name="Galperin M.Y."/>
            <person name="Jogler C."/>
        </authorList>
    </citation>
    <scope>NUCLEOTIDE SEQUENCE [LARGE SCALE GENOMIC DNA]</scope>
    <source>
        <strain evidence="4 5">Q31a</strain>
    </source>
</reference>
<dbReference type="AlphaFoldDB" id="A0A518G9C5"/>
<protein>
    <submittedName>
        <fullName evidence="4">Bacterial type II/III secretion system short domain protein</fullName>
    </submittedName>
</protein>
<gene>
    <name evidence="4" type="ORF">Q31a_35050</name>
</gene>
<evidence type="ECO:0000313" key="4">
    <source>
        <dbReference type="EMBL" id="QDV25182.1"/>
    </source>
</evidence>
<keyword evidence="2" id="KW-0732">Signal</keyword>
<evidence type="ECO:0000256" key="1">
    <source>
        <dbReference type="SAM" id="MobiDB-lite"/>
    </source>
</evidence>
<feature type="domain" description="NolW-like" evidence="3">
    <location>
        <begin position="41"/>
        <end position="96"/>
    </location>
</feature>
<dbReference type="RefSeq" id="WP_145079916.1">
    <property type="nucleotide sequence ID" value="NZ_CP036298.1"/>
</dbReference>
<dbReference type="Proteomes" id="UP000318017">
    <property type="component" value="Chromosome"/>
</dbReference>
<dbReference type="EMBL" id="CP036298">
    <property type="protein sequence ID" value="QDV25182.1"/>
    <property type="molecule type" value="Genomic_DNA"/>
</dbReference>
<evidence type="ECO:0000313" key="5">
    <source>
        <dbReference type="Proteomes" id="UP000318017"/>
    </source>
</evidence>
<dbReference type="InterPro" id="IPR005644">
    <property type="entry name" value="NolW-like"/>
</dbReference>
<feature type="compositionally biased region" description="Polar residues" evidence="1">
    <location>
        <begin position="254"/>
        <end position="277"/>
    </location>
</feature>
<dbReference type="InterPro" id="IPR038591">
    <property type="entry name" value="NolW-like_sf"/>
</dbReference>
<dbReference type="Gene3D" id="3.30.1370.120">
    <property type="match status" value="1"/>
</dbReference>
<name>A0A518G9C5_9BACT</name>
<feature type="region of interest" description="Disordered" evidence="1">
    <location>
        <begin position="254"/>
        <end position="391"/>
    </location>
</feature>
<organism evidence="4 5">
    <name type="scientific">Aureliella helgolandensis</name>
    <dbReference type="NCBI Taxonomy" id="2527968"/>
    <lineage>
        <taxon>Bacteria</taxon>
        <taxon>Pseudomonadati</taxon>
        <taxon>Planctomycetota</taxon>
        <taxon>Planctomycetia</taxon>
        <taxon>Pirellulales</taxon>
        <taxon>Pirellulaceae</taxon>
        <taxon>Aureliella</taxon>
    </lineage>
</organism>
<evidence type="ECO:0000256" key="2">
    <source>
        <dbReference type="SAM" id="SignalP"/>
    </source>
</evidence>
<sequence precursor="true">MFTRCTPWLLLLFTLAANPIDAQEITQTPSASTSTAQNVVAMVEVEYGSAEDMQKVLKELQLADELDISAQPQSNLLVLRGPQEAMIAAREVLEELQSHAEQHSLASQTRSFYLHSDTTTARLRWSGGEGGLGPGPDSHALICRRSSSSRFRLSDIAQFPGLLVEIQVRTTAWNSEIVNALKASPEVSITREDLTKLNEGWDILKYVTGPHPLSTEHPQVFDVLTSQERKESPEASTAPEDYVAVFKMSGITLPTQTATPHRGSAQQSPFDDSSSAAPFNPDGVPSNPFDVATPSTNPFGENPTRVDDPFGKTVGQQSPFDDSSSAAPFNQDGASPNPFDDTTPSTNPFGENPTRVDNPFGEPTGLSSQATHNQHAQPRSESTAHSTFLPPRVEASENEIRLTFEQLRFAQKNHLPPETISRLQESLRLVITNAFKLRQTDQLDEIRSQRVKLDTLEEKVQLRATQAEKIIEQRYQLLLERAKN</sequence>
<feature type="chain" id="PRO_5021820247" evidence="2">
    <location>
        <begin position="23"/>
        <end position="484"/>
    </location>
</feature>
<feature type="signal peptide" evidence="2">
    <location>
        <begin position="1"/>
        <end position="22"/>
    </location>
</feature>
<dbReference type="Pfam" id="PF03958">
    <property type="entry name" value="Secretin_N"/>
    <property type="match status" value="1"/>
</dbReference>
<feature type="compositionally biased region" description="Polar residues" evidence="1">
    <location>
        <begin position="365"/>
        <end position="386"/>
    </location>
</feature>
<accession>A0A518G9C5</accession>